<dbReference type="PROSITE" id="PS50999">
    <property type="entry name" value="COX2_TM"/>
    <property type="match status" value="1"/>
</dbReference>
<dbReference type="InterPro" id="IPR036257">
    <property type="entry name" value="Cyt_c_oxidase_su2_TM_sf"/>
</dbReference>
<evidence type="ECO:0000313" key="23">
    <source>
        <dbReference type="EMBL" id="PIW19409.1"/>
    </source>
</evidence>
<comment type="caution">
    <text evidence="23">The sequence shown here is derived from an EMBL/GenBank/DDBJ whole genome shotgun (WGS) entry which is preliminary data.</text>
</comment>
<dbReference type="InterPro" id="IPR008972">
    <property type="entry name" value="Cupredoxin"/>
</dbReference>
<reference evidence="23 24" key="1">
    <citation type="submission" date="2017-09" db="EMBL/GenBank/DDBJ databases">
        <title>Depth-based differentiation of microbial function through sediment-hosted aquifers and enrichment of novel symbionts in the deep terrestrial subsurface.</title>
        <authorList>
            <person name="Probst A.J."/>
            <person name="Ladd B."/>
            <person name="Jarett J.K."/>
            <person name="Geller-Mcgrath D.E."/>
            <person name="Sieber C.M."/>
            <person name="Emerson J.B."/>
            <person name="Anantharaman K."/>
            <person name="Thomas B.C."/>
            <person name="Malmstrom R."/>
            <person name="Stieglmeier M."/>
            <person name="Klingl A."/>
            <person name="Woyke T."/>
            <person name="Ryan C.M."/>
            <person name="Banfield J.F."/>
        </authorList>
    </citation>
    <scope>NUCLEOTIDE SEQUENCE [LARGE SCALE GENOMIC DNA]</scope>
    <source>
        <strain evidence="23">CG17_big_fil_post_rev_8_21_14_2_50_48_46</strain>
    </source>
</reference>
<evidence type="ECO:0000259" key="22">
    <source>
        <dbReference type="PROSITE" id="PS51007"/>
    </source>
</evidence>
<name>A0A2M7GB43_9BACT</name>
<dbReference type="GO" id="GO:0016491">
    <property type="term" value="F:oxidoreductase activity"/>
    <property type="evidence" value="ECO:0007669"/>
    <property type="project" value="InterPro"/>
</dbReference>
<dbReference type="GO" id="GO:0016020">
    <property type="term" value="C:membrane"/>
    <property type="evidence" value="ECO:0007669"/>
    <property type="project" value="UniProtKB-SubCell"/>
</dbReference>
<evidence type="ECO:0000256" key="19">
    <source>
        <dbReference type="SAM" id="Phobius"/>
    </source>
</evidence>
<organism evidence="23 24">
    <name type="scientific">bacterium (Candidatus Blackallbacteria) CG17_big_fil_post_rev_8_21_14_2_50_48_46</name>
    <dbReference type="NCBI Taxonomy" id="2014261"/>
    <lineage>
        <taxon>Bacteria</taxon>
        <taxon>Candidatus Blackallbacteria</taxon>
    </lineage>
</organism>
<dbReference type="InterPro" id="IPR002429">
    <property type="entry name" value="CcO_II-like_C"/>
</dbReference>
<feature type="domain" description="Cytochrome oxidase subunit II copper A binding" evidence="20">
    <location>
        <begin position="128"/>
        <end position="240"/>
    </location>
</feature>
<evidence type="ECO:0000256" key="3">
    <source>
        <dbReference type="ARBA" id="ARBA00012949"/>
    </source>
</evidence>
<feature type="transmembrane region" description="Helical" evidence="19">
    <location>
        <begin position="7"/>
        <end position="29"/>
    </location>
</feature>
<evidence type="ECO:0000256" key="10">
    <source>
        <dbReference type="ARBA" id="ARBA00022982"/>
    </source>
</evidence>
<dbReference type="PANTHER" id="PTHR22888:SF9">
    <property type="entry name" value="CYTOCHROME C OXIDASE SUBUNIT 2"/>
    <property type="match status" value="1"/>
</dbReference>
<keyword evidence="4" id="KW-0813">Transport</keyword>
<keyword evidence="6" id="KW-0679">Respiratory chain</keyword>
<dbReference type="GO" id="GO:0005507">
    <property type="term" value="F:copper ion binding"/>
    <property type="evidence" value="ECO:0007669"/>
    <property type="project" value="InterPro"/>
</dbReference>
<accession>A0A2M7GB43</accession>
<evidence type="ECO:0000256" key="1">
    <source>
        <dbReference type="ARBA" id="ARBA00004141"/>
    </source>
</evidence>
<keyword evidence="7 19" id="KW-0812">Transmembrane</keyword>
<evidence type="ECO:0000256" key="8">
    <source>
        <dbReference type="ARBA" id="ARBA00022723"/>
    </source>
</evidence>
<keyword evidence="5 18" id="KW-0349">Heme</keyword>
<dbReference type="Gene3D" id="1.10.287.90">
    <property type="match status" value="1"/>
</dbReference>
<feature type="domain" description="Cytochrome oxidase subunit II transmembrane region profile" evidence="21">
    <location>
        <begin position="21"/>
        <end position="125"/>
    </location>
</feature>
<dbReference type="InterPro" id="IPR014222">
    <property type="entry name" value="Cyt_c_oxidase_su2"/>
</dbReference>
<dbReference type="Gene3D" id="2.60.40.420">
    <property type="entry name" value="Cupredoxins - blue copper proteins"/>
    <property type="match status" value="1"/>
</dbReference>
<dbReference type="InterPro" id="IPR045187">
    <property type="entry name" value="CcO_II"/>
</dbReference>
<dbReference type="PROSITE" id="PS51007">
    <property type="entry name" value="CYTC"/>
    <property type="match status" value="1"/>
</dbReference>
<dbReference type="InterPro" id="IPR009056">
    <property type="entry name" value="Cyt_c-like_dom"/>
</dbReference>
<evidence type="ECO:0000256" key="4">
    <source>
        <dbReference type="ARBA" id="ARBA00022448"/>
    </source>
</evidence>
<evidence type="ECO:0000256" key="18">
    <source>
        <dbReference type="PROSITE-ProRule" id="PRU00433"/>
    </source>
</evidence>
<keyword evidence="14 19" id="KW-0472">Membrane</keyword>
<dbReference type="AlphaFoldDB" id="A0A2M7GB43"/>
<keyword evidence="13" id="KW-0186">Copper</keyword>
<dbReference type="GO" id="GO:0042773">
    <property type="term" value="P:ATP synthesis coupled electron transport"/>
    <property type="evidence" value="ECO:0007669"/>
    <property type="project" value="TreeGrafter"/>
</dbReference>
<dbReference type="PROSITE" id="PS50857">
    <property type="entry name" value="COX2_CUA"/>
    <property type="match status" value="1"/>
</dbReference>
<evidence type="ECO:0000256" key="16">
    <source>
        <dbReference type="ARBA" id="ARBA00031389"/>
    </source>
</evidence>
<dbReference type="InterPro" id="IPR001505">
    <property type="entry name" value="Copper_CuA"/>
</dbReference>
<evidence type="ECO:0000256" key="12">
    <source>
        <dbReference type="ARBA" id="ARBA00023004"/>
    </source>
</evidence>
<feature type="transmembrane region" description="Helical" evidence="19">
    <location>
        <begin position="93"/>
        <end position="112"/>
    </location>
</feature>
<dbReference type="InterPro" id="IPR036909">
    <property type="entry name" value="Cyt_c-like_dom_sf"/>
</dbReference>
<dbReference type="PROSITE" id="PS00078">
    <property type="entry name" value="COX2"/>
    <property type="match status" value="1"/>
</dbReference>
<dbReference type="EC" id="7.1.1.9" evidence="3"/>
<dbReference type="Pfam" id="PF00116">
    <property type="entry name" value="COX2"/>
    <property type="match status" value="1"/>
</dbReference>
<dbReference type="NCBIfam" id="TIGR02866">
    <property type="entry name" value="CoxB"/>
    <property type="match status" value="1"/>
</dbReference>
<keyword evidence="12 18" id="KW-0408">Iron</keyword>
<dbReference type="CDD" id="cd04213">
    <property type="entry name" value="CuRO_CcO_Caa3_II"/>
    <property type="match status" value="1"/>
</dbReference>
<keyword evidence="9" id="KW-1278">Translocase</keyword>
<dbReference type="GO" id="GO:0020037">
    <property type="term" value="F:heme binding"/>
    <property type="evidence" value="ECO:0007669"/>
    <property type="project" value="InterPro"/>
</dbReference>
<gene>
    <name evidence="23" type="primary">coxB</name>
    <name evidence="23" type="ORF">COW36_00805</name>
</gene>
<evidence type="ECO:0000313" key="24">
    <source>
        <dbReference type="Proteomes" id="UP000231019"/>
    </source>
</evidence>
<dbReference type="Proteomes" id="UP000231019">
    <property type="component" value="Unassembled WGS sequence"/>
</dbReference>
<dbReference type="InterPro" id="IPR011759">
    <property type="entry name" value="Cyt_c_oxidase_su2_TM_dom"/>
</dbReference>
<dbReference type="EMBL" id="PFFQ01000004">
    <property type="protein sequence ID" value="PIW19409.1"/>
    <property type="molecule type" value="Genomic_DNA"/>
</dbReference>
<dbReference type="InterPro" id="IPR034236">
    <property type="entry name" value="CuRO_CcO_Caa3_II"/>
</dbReference>
<proteinExistence type="inferred from homology"/>
<sequence>MKAQSTSILRLILMMGSFLLMYPLNALALMDAQSTFDVKGTIGQEQLTVFWFTVGVSAFLLLTVGGVFFYALFRFRAKPGQDFAVPEQTHGSAKVEIALIIASCLLLLVIAVPNAKALFVMDKPPEDKPAMKVIAIGHQWWWEFQYPDLGITTANELHIPTNTAVKVDIKAVDVIHSFWVPRLAGKMDAVPGQINQMWLDAKEPGKYNGQCTEFCGDSHAQMRFLVFAHDKADFDKWTKSEKADAAKPDTVAQVNGEKVFMQGCNSCHAIKGTNAMGIIGPNLTHFGSRTSLGAVMYENNTDNLKNWIKFPQQMKPGNLMKLEQANIVLSDRDLADLVAYLQNLK</sequence>
<evidence type="ECO:0000256" key="2">
    <source>
        <dbReference type="ARBA" id="ARBA00007866"/>
    </source>
</evidence>
<dbReference type="PANTHER" id="PTHR22888">
    <property type="entry name" value="CYTOCHROME C OXIDASE, SUBUNIT II"/>
    <property type="match status" value="1"/>
</dbReference>
<feature type="domain" description="Cytochrome c" evidence="22">
    <location>
        <begin position="251"/>
        <end position="345"/>
    </location>
</feature>
<evidence type="ECO:0000256" key="17">
    <source>
        <dbReference type="ARBA" id="ARBA00031399"/>
    </source>
</evidence>
<dbReference type="GO" id="GO:0004129">
    <property type="term" value="F:cytochrome-c oxidase activity"/>
    <property type="evidence" value="ECO:0007669"/>
    <property type="project" value="UniProtKB-EC"/>
</dbReference>
<protein>
    <recommendedName>
        <fullName evidence="3">cytochrome-c oxidase</fullName>
        <ecNumber evidence="3">7.1.1.9</ecNumber>
    </recommendedName>
    <alternativeName>
        <fullName evidence="17">Cytochrome aa3 subunit 2</fullName>
    </alternativeName>
    <alternativeName>
        <fullName evidence="16">Cytochrome c oxidase polypeptide II</fullName>
    </alternativeName>
</protein>
<dbReference type="Pfam" id="PF00034">
    <property type="entry name" value="Cytochrom_C"/>
    <property type="match status" value="1"/>
</dbReference>
<keyword evidence="11 19" id="KW-1133">Transmembrane helix</keyword>
<evidence type="ECO:0000256" key="13">
    <source>
        <dbReference type="ARBA" id="ARBA00023008"/>
    </source>
</evidence>
<evidence type="ECO:0000256" key="15">
    <source>
        <dbReference type="ARBA" id="ARBA00024688"/>
    </source>
</evidence>
<evidence type="ECO:0000256" key="7">
    <source>
        <dbReference type="ARBA" id="ARBA00022692"/>
    </source>
</evidence>
<evidence type="ECO:0000256" key="6">
    <source>
        <dbReference type="ARBA" id="ARBA00022660"/>
    </source>
</evidence>
<evidence type="ECO:0000256" key="9">
    <source>
        <dbReference type="ARBA" id="ARBA00022967"/>
    </source>
</evidence>
<dbReference type="SUPFAM" id="SSF46626">
    <property type="entry name" value="Cytochrome c"/>
    <property type="match status" value="1"/>
</dbReference>
<evidence type="ECO:0000256" key="11">
    <source>
        <dbReference type="ARBA" id="ARBA00022989"/>
    </source>
</evidence>
<evidence type="ECO:0000259" key="20">
    <source>
        <dbReference type="PROSITE" id="PS50857"/>
    </source>
</evidence>
<keyword evidence="8 18" id="KW-0479">Metal-binding</keyword>
<comment type="similarity">
    <text evidence="2">Belongs to the cytochrome c oxidase subunit 2 family.</text>
</comment>
<comment type="function">
    <text evidence="15">Subunits I and II form the functional core of the enzyme complex. Electrons originating in cytochrome c are transferred via heme a and Cu(A) to the binuclear center formed by heme a3 and Cu(B).</text>
</comment>
<feature type="transmembrane region" description="Helical" evidence="19">
    <location>
        <begin position="49"/>
        <end position="73"/>
    </location>
</feature>
<evidence type="ECO:0000256" key="5">
    <source>
        <dbReference type="ARBA" id="ARBA00022617"/>
    </source>
</evidence>
<evidence type="ECO:0000256" key="14">
    <source>
        <dbReference type="ARBA" id="ARBA00023136"/>
    </source>
</evidence>
<evidence type="ECO:0000259" key="21">
    <source>
        <dbReference type="PROSITE" id="PS50999"/>
    </source>
</evidence>
<dbReference type="SUPFAM" id="SSF81464">
    <property type="entry name" value="Cytochrome c oxidase subunit II-like, transmembrane region"/>
    <property type="match status" value="1"/>
</dbReference>
<dbReference type="SUPFAM" id="SSF49503">
    <property type="entry name" value="Cupredoxins"/>
    <property type="match status" value="1"/>
</dbReference>
<keyword evidence="10" id="KW-0249">Electron transport</keyword>
<comment type="subcellular location">
    <subcellularLocation>
        <location evidence="1">Membrane</location>
        <topology evidence="1">Multi-pass membrane protein</topology>
    </subcellularLocation>
</comment>